<dbReference type="GO" id="GO:0005576">
    <property type="term" value="C:extracellular region"/>
    <property type="evidence" value="ECO:0007669"/>
    <property type="project" value="UniProtKB-SubCell"/>
</dbReference>
<name>A0A8S0W583_CYCAE</name>
<evidence type="ECO:0000256" key="21">
    <source>
        <dbReference type="SAM" id="MobiDB-lite"/>
    </source>
</evidence>
<dbReference type="AlphaFoldDB" id="A0A8S0W583"/>
<evidence type="ECO:0000256" key="16">
    <source>
        <dbReference type="ARBA" id="ARBA00034050"/>
    </source>
</evidence>
<evidence type="ECO:0000256" key="8">
    <source>
        <dbReference type="ARBA" id="ARBA00022729"/>
    </source>
</evidence>
<dbReference type="InterPro" id="IPR036188">
    <property type="entry name" value="FAD/NAD-bd_sf"/>
</dbReference>
<evidence type="ECO:0000256" key="4">
    <source>
        <dbReference type="ARBA" id="ARBA00011245"/>
    </source>
</evidence>
<keyword evidence="6" id="KW-0964">Secreted</keyword>
<evidence type="ECO:0000256" key="11">
    <source>
        <dbReference type="ARBA" id="ARBA00023180"/>
    </source>
</evidence>
<evidence type="ECO:0000256" key="15">
    <source>
        <dbReference type="ARBA" id="ARBA00034029"/>
    </source>
</evidence>
<evidence type="ECO:0000256" key="7">
    <source>
        <dbReference type="ARBA" id="ARBA00022630"/>
    </source>
</evidence>
<keyword evidence="10" id="KW-0560">Oxidoreductase</keyword>
<dbReference type="Gene3D" id="3.50.50.60">
    <property type="entry name" value="FAD/NAD(P)-binding domain"/>
    <property type="match status" value="1"/>
</dbReference>
<evidence type="ECO:0000256" key="14">
    <source>
        <dbReference type="ARBA" id="ARBA00034010"/>
    </source>
</evidence>
<dbReference type="PROSITE" id="PS00623">
    <property type="entry name" value="GMC_OXRED_1"/>
    <property type="match status" value="1"/>
</dbReference>
<feature type="region of interest" description="Disordered" evidence="21">
    <location>
        <begin position="1"/>
        <end position="26"/>
    </location>
</feature>
<evidence type="ECO:0000256" key="2">
    <source>
        <dbReference type="ARBA" id="ARBA00004613"/>
    </source>
</evidence>
<comment type="catalytic activity">
    <reaction evidence="17">
        <text>a pyranoside + acceptor = a pyranosid-3,4-diulose + reduced acceptor.</text>
        <dbReference type="EC" id="1.1.99.29"/>
    </reaction>
</comment>
<dbReference type="SUPFAM" id="SSF54373">
    <property type="entry name" value="FAD-linked reductases, C-terminal domain"/>
    <property type="match status" value="1"/>
</dbReference>
<dbReference type="EMBL" id="CACVBS010000038">
    <property type="protein sequence ID" value="CAA7263044.1"/>
    <property type="molecule type" value="Genomic_DNA"/>
</dbReference>
<feature type="domain" description="Glucose-methanol-choline oxidoreductase N-terminal" evidence="23">
    <location>
        <begin position="376"/>
        <end position="390"/>
    </location>
</feature>
<dbReference type="PROSITE" id="PS00624">
    <property type="entry name" value="GMC_OXRED_2"/>
    <property type="match status" value="1"/>
</dbReference>
<keyword evidence="25" id="KW-1185">Reference proteome</keyword>
<evidence type="ECO:0000313" key="24">
    <source>
        <dbReference type="EMBL" id="CAA7263044.1"/>
    </source>
</evidence>
<dbReference type="Pfam" id="PF05199">
    <property type="entry name" value="GMC_oxred_C"/>
    <property type="match status" value="1"/>
</dbReference>
<keyword evidence="9 19" id="KW-0274">FAD</keyword>
<organism evidence="24 25">
    <name type="scientific">Cyclocybe aegerita</name>
    <name type="common">Black poplar mushroom</name>
    <name type="synonym">Agrocybe aegerita</name>
    <dbReference type="NCBI Taxonomy" id="1973307"/>
    <lineage>
        <taxon>Eukaryota</taxon>
        <taxon>Fungi</taxon>
        <taxon>Dikarya</taxon>
        <taxon>Basidiomycota</taxon>
        <taxon>Agaricomycotina</taxon>
        <taxon>Agaricomycetes</taxon>
        <taxon>Agaricomycetidae</taxon>
        <taxon>Agaricales</taxon>
        <taxon>Agaricineae</taxon>
        <taxon>Bolbitiaceae</taxon>
        <taxon>Cyclocybe</taxon>
    </lineage>
</organism>
<comment type="function">
    <text evidence="12">Catalyzes the single-oxidation or sequential double oxidation reaction of carbohydrates primarily at carbon-2 and/or carbon-3 with the concomitant reduction of the flavin. The enzyme exhibits a broad sugar substrate specificity, oxidizing different aldopyranoses to the corresponding C-1, C-2, C-3 or C-1,2, C-2,3 and C-3,4 (di)dehydro sugars with substrate-specific regioselectivity. Accepts only a narrow range of electron acceptors such as substituted benzoquinones and complexed metal ions and reacts extremely slowly with O(2) as acceptor. May play a role in the natural recycling of plant matter by oxidizing all major monosaccharides in lignocellulose and by reducing quinone compounds or reactive radical species generated during lignin depolymerization.</text>
</comment>
<protein>
    <recommendedName>
        <fullName evidence="5">pyranose dehydrogenase (acceptor)</fullName>
        <ecNumber evidence="5">1.1.99.29</ecNumber>
    </recommendedName>
</protein>
<comment type="similarity">
    <text evidence="3 20">Belongs to the GMC oxidoreductase family.</text>
</comment>
<comment type="catalytic activity">
    <reaction evidence="16">
        <text>a pyranoside + acceptor = a pyranosid-3-ulose + reduced acceptor.</text>
        <dbReference type="EC" id="1.1.99.29"/>
    </reaction>
</comment>
<dbReference type="Gene3D" id="3.30.560.10">
    <property type="entry name" value="Glucose Oxidase, domain 3"/>
    <property type="match status" value="1"/>
</dbReference>
<evidence type="ECO:0000256" key="3">
    <source>
        <dbReference type="ARBA" id="ARBA00010790"/>
    </source>
</evidence>
<dbReference type="SUPFAM" id="SSF51905">
    <property type="entry name" value="FAD/NAD(P)-binding domain"/>
    <property type="match status" value="1"/>
</dbReference>
<evidence type="ECO:0000256" key="18">
    <source>
        <dbReference type="PIRSR" id="PIRSR000137-1"/>
    </source>
</evidence>
<keyword evidence="7 20" id="KW-0285">Flavoprotein</keyword>
<keyword evidence="11" id="KW-0325">Glycoprotein</keyword>
<sequence length="701" mass="76193">MPSACPVDDPALEPVDTIPNRTQIPPTRIPPYPLASANQPFLVPKLSFFDPSCHKGSYPPATATLSRKSWFSEILPDVANVDTFDYLVVGGGNAGLTVASRLSEDPAVSVVVLEAGPNAEHLPEVYIPGLVGFGQSFTTLNWAYQTVPQEHLGGRRTTIGAGKVLGGSTIINSMIFPRAEKEQYDAWGTLNNDDTSWTWDALLPYFKRSETIIPPTLSQLADGVRYQPDAHGAPSGATIDNPKKEGRVKVGFPNFIYPQSQMWHEASGLRPSPDLSNGDPQGHVGISINSLDARNNTRCSSVCAYYTPNADRPNLTVMTNVTVTRILWDQSQHHTAQSPISSGEYRPLRAAGVELTSSDGVVRTLRVAKEVLLAAGAIASPKILELSGVGNATILTSAGIKPVLGLSTVGENLADHVHGWANAFTNASVTRDMLRLDPVFEKEQGELWYHNRTGVLSAAPRSLGLVAASTLFPSSDLRNILQAARDNIKLYANRFSNGNENLAKGIEMQHSLMLDLWLKDRAAPVEINYEPGYSGPTSFEDRPRRKYSSVNAVLFSTLSRGRTHISSSDPLALPAIDPAYYAHPLDFATHVRSIELGRKMLRTTPLDTIYEEEYEPGPDRSVELYAREVAASDNHVVGSLAMMPQELGGVVDTRLRVYGIENVRVVDASIIPFPISGHICSTVYMIAEKAADMIKEDASNS</sequence>
<evidence type="ECO:0000256" key="20">
    <source>
        <dbReference type="RuleBase" id="RU003968"/>
    </source>
</evidence>
<feature type="binding site" evidence="19">
    <location>
        <position position="164"/>
    </location>
    <ligand>
        <name>FAD</name>
        <dbReference type="ChEBI" id="CHEBI:57692"/>
    </ligand>
</feature>
<dbReference type="PIRSF" id="PIRSF000137">
    <property type="entry name" value="Alcohol_oxidase"/>
    <property type="match status" value="1"/>
</dbReference>
<gene>
    <name evidence="24" type="ORF">AAE3_LOCUS5281</name>
</gene>
<reference evidence="24 25" key="1">
    <citation type="submission" date="2020-01" db="EMBL/GenBank/DDBJ databases">
        <authorList>
            <person name="Gupta K D."/>
        </authorList>
    </citation>
    <scope>NUCLEOTIDE SEQUENCE [LARGE SCALE GENOMIC DNA]</scope>
</reference>
<feature type="domain" description="Glucose-methanol-choline oxidoreductase N-terminal" evidence="22">
    <location>
        <begin position="162"/>
        <end position="185"/>
    </location>
</feature>
<dbReference type="InterPro" id="IPR007867">
    <property type="entry name" value="GMC_OxRtase_C"/>
</dbReference>
<comment type="catalytic activity">
    <reaction evidence="15">
        <text>pyranose + acceptor = pyranos-3-ulose + reduced acceptor.</text>
        <dbReference type="EC" id="1.1.99.29"/>
    </reaction>
</comment>
<dbReference type="PANTHER" id="PTHR11552:SF201">
    <property type="entry name" value="GLUCOSE-METHANOL-CHOLINE OXIDOREDUCTASE N-TERMINAL DOMAIN-CONTAINING PROTEIN"/>
    <property type="match status" value="1"/>
</dbReference>
<feature type="binding site" evidence="19">
    <location>
        <position position="323"/>
    </location>
    <ligand>
        <name>FAD</name>
        <dbReference type="ChEBI" id="CHEBI:57692"/>
    </ligand>
</feature>
<proteinExistence type="inferred from homology"/>
<evidence type="ECO:0000256" key="9">
    <source>
        <dbReference type="ARBA" id="ARBA00022827"/>
    </source>
</evidence>
<evidence type="ECO:0000256" key="10">
    <source>
        <dbReference type="ARBA" id="ARBA00023002"/>
    </source>
</evidence>
<dbReference type="Pfam" id="PF00732">
    <property type="entry name" value="GMC_oxred_N"/>
    <property type="match status" value="1"/>
</dbReference>
<evidence type="ECO:0000256" key="19">
    <source>
        <dbReference type="PIRSR" id="PIRSR000137-2"/>
    </source>
</evidence>
<comment type="catalytic activity">
    <reaction evidence="14">
        <text>pyranose + acceptor = pyranos-2,3-diulose + reduced acceptor.</text>
        <dbReference type="EC" id="1.1.99.29"/>
    </reaction>
</comment>
<evidence type="ECO:0000256" key="17">
    <source>
        <dbReference type="ARBA" id="ARBA00034059"/>
    </source>
</evidence>
<keyword evidence="8" id="KW-0732">Signal</keyword>
<evidence type="ECO:0000313" key="25">
    <source>
        <dbReference type="Proteomes" id="UP000467700"/>
    </source>
</evidence>
<dbReference type="OrthoDB" id="269227at2759"/>
<dbReference type="GO" id="GO:0033718">
    <property type="term" value="F:pyranose dehydrogenase (acceptor) activity"/>
    <property type="evidence" value="ECO:0007669"/>
    <property type="project" value="UniProtKB-EC"/>
</dbReference>
<accession>A0A8S0W583</accession>
<evidence type="ECO:0000259" key="23">
    <source>
        <dbReference type="PROSITE" id="PS00624"/>
    </source>
</evidence>
<evidence type="ECO:0000256" key="13">
    <source>
        <dbReference type="ARBA" id="ARBA00033986"/>
    </source>
</evidence>
<dbReference type="PANTHER" id="PTHR11552">
    <property type="entry name" value="GLUCOSE-METHANOL-CHOLINE GMC OXIDOREDUCTASE"/>
    <property type="match status" value="1"/>
</dbReference>
<comment type="subcellular location">
    <subcellularLocation>
        <location evidence="2">Secreted</location>
    </subcellularLocation>
</comment>
<dbReference type="EC" id="1.1.99.29" evidence="5"/>
<feature type="active site" description="Proton acceptor" evidence="18">
    <location>
        <position position="678"/>
    </location>
</feature>
<evidence type="ECO:0000256" key="1">
    <source>
        <dbReference type="ARBA" id="ARBA00001974"/>
    </source>
</evidence>
<comment type="cofactor">
    <cofactor evidence="1 19">
        <name>FAD</name>
        <dbReference type="ChEBI" id="CHEBI:57692"/>
    </cofactor>
</comment>
<dbReference type="InterPro" id="IPR012132">
    <property type="entry name" value="GMC_OxRdtase"/>
</dbReference>
<dbReference type="InterPro" id="IPR000172">
    <property type="entry name" value="GMC_OxRdtase_N"/>
</dbReference>
<comment type="catalytic activity">
    <reaction evidence="13">
        <text>pyranose + acceptor = pyranos-2-ulose + reduced acceptor.</text>
        <dbReference type="EC" id="1.1.99.29"/>
    </reaction>
</comment>
<evidence type="ECO:0000256" key="5">
    <source>
        <dbReference type="ARBA" id="ARBA00013177"/>
    </source>
</evidence>
<comment type="caution">
    <text evidence="24">The sequence shown here is derived from an EMBL/GenBank/DDBJ whole genome shotgun (WGS) entry which is preliminary data.</text>
</comment>
<comment type="subunit">
    <text evidence="4">Monomer.</text>
</comment>
<evidence type="ECO:0000259" key="22">
    <source>
        <dbReference type="PROSITE" id="PS00623"/>
    </source>
</evidence>
<evidence type="ECO:0000256" key="6">
    <source>
        <dbReference type="ARBA" id="ARBA00022525"/>
    </source>
</evidence>
<evidence type="ECO:0000256" key="12">
    <source>
        <dbReference type="ARBA" id="ARBA00024699"/>
    </source>
</evidence>
<dbReference type="Proteomes" id="UP000467700">
    <property type="component" value="Unassembled WGS sequence"/>
</dbReference>
<feature type="active site" description="Proton donor" evidence="18">
    <location>
        <position position="635"/>
    </location>
</feature>
<dbReference type="GO" id="GO:0050660">
    <property type="term" value="F:flavin adenine dinucleotide binding"/>
    <property type="evidence" value="ECO:0007669"/>
    <property type="project" value="InterPro"/>
</dbReference>